<dbReference type="OrthoDB" id="842664at2759"/>
<comment type="similarity">
    <text evidence="2">Belongs to the histone H3 family.</text>
</comment>
<dbReference type="SUPFAM" id="SSF47113">
    <property type="entry name" value="Histone-fold"/>
    <property type="match status" value="1"/>
</dbReference>
<evidence type="ECO:0000313" key="7">
    <source>
        <dbReference type="EMBL" id="KAJ4390496.1"/>
    </source>
</evidence>
<comment type="subcellular location">
    <subcellularLocation>
        <location evidence="1">Chromosome</location>
    </subcellularLocation>
</comment>
<accession>A0A9W9CVX0</accession>
<dbReference type="Pfam" id="PF00125">
    <property type="entry name" value="Histone"/>
    <property type="match status" value="1"/>
</dbReference>
<sequence>MARTKQTARKSTGGSSARKTLPSKAARKAPAAAAPVKKKRRYKPGTVALREIRNQQKMAHIKPALRKLPFQRLVREISRGLIKTFNKDELRYQKAALKALQDACESWLIGIFE</sequence>
<evidence type="ECO:0000256" key="4">
    <source>
        <dbReference type="ARBA" id="ARBA00023269"/>
    </source>
</evidence>
<feature type="region of interest" description="Disordered" evidence="5">
    <location>
        <begin position="1"/>
        <end position="44"/>
    </location>
</feature>
<dbReference type="InterPro" id="IPR009072">
    <property type="entry name" value="Histone-fold"/>
</dbReference>
<dbReference type="PRINTS" id="PR00622">
    <property type="entry name" value="HISTONEH3"/>
</dbReference>
<dbReference type="GO" id="GO:0000786">
    <property type="term" value="C:nucleosome"/>
    <property type="evidence" value="ECO:0007669"/>
    <property type="project" value="UniProtKB-KW"/>
</dbReference>
<dbReference type="GO" id="GO:0003677">
    <property type="term" value="F:DNA binding"/>
    <property type="evidence" value="ECO:0007669"/>
    <property type="project" value="InterPro"/>
</dbReference>
<feature type="non-terminal residue" evidence="7">
    <location>
        <position position="113"/>
    </location>
</feature>
<keyword evidence="4" id="KW-0544">Nucleosome core</keyword>
<dbReference type="PROSITE" id="PS00959">
    <property type="entry name" value="HISTONE_H3_2"/>
    <property type="match status" value="1"/>
</dbReference>
<comment type="caution">
    <text evidence="7">The sequence shown here is derived from an EMBL/GenBank/DDBJ whole genome shotgun (WGS) entry which is preliminary data.</text>
</comment>
<dbReference type="AlphaFoldDB" id="A0A9W9CVX0"/>
<dbReference type="Gene3D" id="1.10.20.10">
    <property type="entry name" value="Histone, subunit A"/>
    <property type="match status" value="1"/>
</dbReference>
<keyword evidence="3" id="KW-0158">Chromosome</keyword>
<feature type="domain" description="Core Histone H2A/H2B/H3" evidence="6">
    <location>
        <begin position="44"/>
        <end position="113"/>
    </location>
</feature>
<reference evidence="7" key="1">
    <citation type="submission" date="2022-10" db="EMBL/GenBank/DDBJ databases">
        <title>Tapping the CABI collections for fungal endophytes: first genome assemblies for Collariella, Neodidymelliopsis, Ascochyta clinopodiicola, Didymella pomorum, Didymosphaeria variabile, Neocosmospora piperis and Neocucurbitaria cava.</title>
        <authorList>
            <person name="Hill R."/>
        </authorList>
    </citation>
    <scope>NUCLEOTIDE SEQUENCE</scope>
    <source>
        <strain evidence="7">IMI 355091</strain>
    </source>
</reference>
<name>A0A9W9CVX0_9PLEO</name>
<dbReference type="Proteomes" id="UP001140510">
    <property type="component" value="Unassembled WGS sequence"/>
</dbReference>
<proteinExistence type="inferred from homology"/>
<evidence type="ECO:0000256" key="2">
    <source>
        <dbReference type="ARBA" id="ARBA00010343"/>
    </source>
</evidence>
<evidence type="ECO:0000256" key="1">
    <source>
        <dbReference type="ARBA" id="ARBA00004286"/>
    </source>
</evidence>
<organism evidence="7 8">
    <name type="scientific">Didymella pomorum</name>
    <dbReference type="NCBI Taxonomy" id="749634"/>
    <lineage>
        <taxon>Eukaryota</taxon>
        <taxon>Fungi</taxon>
        <taxon>Dikarya</taxon>
        <taxon>Ascomycota</taxon>
        <taxon>Pezizomycotina</taxon>
        <taxon>Dothideomycetes</taxon>
        <taxon>Pleosporomycetidae</taxon>
        <taxon>Pleosporales</taxon>
        <taxon>Pleosporineae</taxon>
        <taxon>Didymellaceae</taxon>
        <taxon>Didymella</taxon>
    </lineage>
</organism>
<dbReference type="GO" id="GO:0046982">
    <property type="term" value="F:protein heterodimerization activity"/>
    <property type="evidence" value="ECO:0007669"/>
    <property type="project" value="InterPro"/>
</dbReference>
<protein>
    <submittedName>
        <fullName evidence="7">Nucleosomal DNA binding</fullName>
    </submittedName>
</protein>
<keyword evidence="4" id="KW-0238">DNA-binding</keyword>
<feature type="compositionally biased region" description="Polar residues" evidence="5">
    <location>
        <begin position="9"/>
        <end position="18"/>
    </location>
</feature>
<evidence type="ECO:0000259" key="6">
    <source>
        <dbReference type="Pfam" id="PF00125"/>
    </source>
</evidence>
<evidence type="ECO:0000256" key="5">
    <source>
        <dbReference type="SAM" id="MobiDB-lite"/>
    </source>
</evidence>
<dbReference type="GO" id="GO:0030527">
    <property type="term" value="F:structural constituent of chromatin"/>
    <property type="evidence" value="ECO:0007669"/>
    <property type="project" value="InterPro"/>
</dbReference>
<dbReference type="EMBL" id="JAPEVA010000307">
    <property type="protein sequence ID" value="KAJ4390496.1"/>
    <property type="molecule type" value="Genomic_DNA"/>
</dbReference>
<dbReference type="InterPro" id="IPR000164">
    <property type="entry name" value="Histone_H3/CENP-A"/>
</dbReference>
<dbReference type="InterPro" id="IPR007125">
    <property type="entry name" value="H2A/H2B/H3"/>
</dbReference>
<dbReference type="PANTHER" id="PTHR11426">
    <property type="entry name" value="HISTONE H3"/>
    <property type="match status" value="1"/>
</dbReference>
<gene>
    <name evidence="7" type="primary">HIST3H3</name>
    <name evidence="7" type="ORF">N0V91_011411</name>
</gene>
<evidence type="ECO:0000256" key="3">
    <source>
        <dbReference type="ARBA" id="ARBA00022454"/>
    </source>
</evidence>
<dbReference type="SMART" id="SM00428">
    <property type="entry name" value="H3"/>
    <property type="match status" value="1"/>
</dbReference>
<keyword evidence="8" id="KW-1185">Reference proteome</keyword>
<evidence type="ECO:0000313" key="8">
    <source>
        <dbReference type="Proteomes" id="UP001140510"/>
    </source>
</evidence>